<protein>
    <submittedName>
        <fullName evidence="2">Uncharacterized protein</fullName>
    </submittedName>
</protein>
<name>A0A0R2NJ67_9LACO</name>
<dbReference type="PATRIC" id="fig|480391.4.peg.1397"/>
<organism evidence="2 3">
    <name type="scientific">Pediococcus argentinicus</name>
    <dbReference type="NCBI Taxonomy" id="480391"/>
    <lineage>
        <taxon>Bacteria</taxon>
        <taxon>Bacillati</taxon>
        <taxon>Bacillota</taxon>
        <taxon>Bacilli</taxon>
        <taxon>Lactobacillales</taxon>
        <taxon>Lactobacillaceae</taxon>
        <taxon>Pediococcus</taxon>
    </lineage>
</organism>
<dbReference type="Gene3D" id="2.170.120.40">
    <property type="entry name" value="YbbR-like domain"/>
    <property type="match status" value="1"/>
</dbReference>
<feature type="compositionally biased region" description="Polar residues" evidence="1">
    <location>
        <begin position="250"/>
        <end position="269"/>
    </location>
</feature>
<reference evidence="2 3" key="1">
    <citation type="journal article" date="2015" name="Genome Announc.">
        <title>Expanding the biotechnology potential of lactobacilli through comparative genomics of 213 strains and associated genera.</title>
        <authorList>
            <person name="Sun Z."/>
            <person name="Harris H.M."/>
            <person name="McCann A."/>
            <person name="Guo C."/>
            <person name="Argimon S."/>
            <person name="Zhang W."/>
            <person name="Yang X."/>
            <person name="Jeffery I.B."/>
            <person name="Cooney J.C."/>
            <person name="Kagawa T.F."/>
            <person name="Liu W."/>
            <person name="Song Y."/>
            <person name="Salvetti E."/>
            <person name="Wrobel A."/>
            <person name="Rasinkangas P."/>
            <person name="Parkhill J."/>
            <person name="Rea M.C."/>
            <person name="O'Sullivan O."/>
            <person name="Ritari J."/>
            <person name="Douillard F.P."/>
            <person name="Paul Ross R."/>
            <person name="Yang R."/>
            <person name="Briner A.E."/>
            <person name="Felis G.E."/>
            <person name="de Vos W.M."/>
            <person name="Barrangou R."/>
            <person name="Klaenhammer T.R."/>
            <person name="Caufield P.W."/>
            <person name="Cui Y."/>
            <person name="Zhang H."/>
            <person name="O'Toole P.W."/>
        </authorList>
    </citation>
    <scope>NUCLEOTIDE SEQUENCE [LARGE SCALE GENOMIC DNA]</scope>
    <source>
        <strain evidence="2 3">DSM 23026</strain>
    </source>
</reference>
<dbReference type="EMBL" id="JQCQ01000005">
    <property type="protein sequence ID" value="KRO25838.1"/>
    <property type="molecule type" value="Genomic_DNA"/>
</dbReference>
<proteinExistence type="predicted"/>
<feature type="compositionally biased region" description="Basic and acidic residues" evidence="1">
    <location>
        <begin position="234"/>
        <end position="248"/>
    </location>
</feature>
<dbReference type="OrthoDB" id="2139417at2"/>
<comment type="caution">
    <text evidence="2">The sequence shown here is derived from an EMBL/GenBank/DDBJ whole genome shotgun (WGS) entry which is preliminary data.</text>
</comment>
<dbReference type="InterPro" id="IPR012505">
    <property type="entry name" value="YbbR"/>
</dbReference>
<feature type="region of interest" description="Disordered" evidence="1">
    <location>
        <begin position="233"/>
        <end position="269"/>
    </location>
</feature>
<dbReference type="Proteomes" id="UP000051249">
    <property type="component" value="Unassembled WGS sequence"/>
</dbReference>
<keyword evidence="3" id="KW-1185">Reference proteome</keyword>
<dbReference type="InterPro" id="IPR053154">
    <property type="entry name" value="c-di-AMP_regulator"/>
</dbReference>
<dbReference type="PANTHER" id="PTHR37804">
    <property type="entry name" value="CDAA REGULATORY PROTEIN CDAR"/>
    <property type="match status" value="1"/>
</dbReference>
<dbReference type="Gene3D" id="2.170.120.30">
    <property type="match status" value="1"/>
</dbReference>
<gene>
    <name evidence="2" type="ORF">IV88_GL001373</name>
</gene>
<accession>A0A0R2NJ67</accession>
<dbReference type="RefSeq" id="WP_057798170.1">
    <property type="nucleotide sequence ID" value="NZ_BJZZ01000005.1"/>
</dbReference>
<dbReference type="AlphaFoldDB" id="A0A0R2NJ67"/>
<dbReference type="PANTHER" id="PTHR37804:SF1">
    <property type="entry name" value="CDAA REGULATORY PROTEIN CDAR"/>
    <property type="match status" value="1"/>
</dbReference>
<evidence type="ECO:0000256" key="1">
    <source>
        <dbReference type="SAM" id="MobiDB-lite"/>
    </source>
</evidence>
<sequence>MRKFFTRNWMYRLLALIFAVLLFAYVKTDKGASTRVSGIASHQDTSILMSERTATMTMPVDLDINNSDYIVSGYPAKVKVKLTGPSALVTTTVNTQNFKVYLPLQSLSTGDHRVAFKAQGLNKDISYQITPDKTDVTIAHRKTETFAIQPRFDKSMVAKGYVIGTPKLGSTTVKVTGSVADVSKISQVVADISVPKGTKADLNSQVLLQALDANGNIVNVILSPQTVNVTLPISKEKKTDQKNDDKADISNASSDKQNSTDNQSKVNGE</sequence>
<evidence type="ECO:0000313" key="3">
    <source>
        <dbReference type="Proteomes" id="UP000051249"/>
    </source>
</evidence>
<dbReference type="Pfam" id="PF07949">
    <property type="entry name" value="YbbR"/>
    <property type="match status" value="2"/>
</dbReference>
<evidence type="ECO:0000313" key="2">
    <source>
        <dbReference type="EMBL" id="KRO25838.1"/>
    </source>
</evidence>